<dbReference type="InterPro" id="IPR040841">
    <property type="entry name" value="Luciferase_dom"/>
</dbReference>
<sequence length="154" mass="16413">MTPAQRALAQLEAWPDLTEGPAACGTGRALRTPRAEIVHFHTDHEVDLHLTGGAIRRIAADLRASTAIRLLPGSRWVTVRLDCEADQHLLMSLVSMALKAHQGPGPAGAPAQPLDGVPAQATAGRPVQEPTVRPPTPECNLRRVMLVPRDAPLG</sequence>
<evidence type="ECO:0000259" key="2">
    <source>
        <dbReference type="Pfam" id="PF17648"/>
    </source>
</evidence>
<gene>
    <name evidence="3" type="ORF">AQJ30_35770</name>
</gene>
<accession>A0A101QN99</accession>
<evidence type="ECO:0000313" key="4">
    <source>
        <dbReference type="Proteomes" id="UP000053271"/>
    </source>
</evidence>
<proteinExistence type="predicted"/>
<feature type="region of interest" description="Disordered" evidence="1">
    <location>
        <begin position="101"/>
        <end position="138"/>
    </location>
</feature>
<evidence type="ECO:0000313" key="3">
    <source>
        <dbReference type="EMBL" id="KUN33040.1"/>
    </source>
</evidence>
<protein>
    <recommendedName>
        <fullName evidence="2">Luciferase domain-containing protein</fullName>
    </recommendedName>
</protein>
<dbReference type="Proteomes" id="UP000053271">
    <property type="component" value="Unassembled WGS sequence"/>
</dbReference>
<dbReference type="AlphaFoldDB" id="A0A101QN99"/>
<dbReference type="Pfam" id="PF17648">
    <property type="entry name" value="Luciferase"/>
    <property type="match status" value="1"/>
</dbReference>
<dbReference type="EMBL" id="LMWS01000059">
    <property type="protein sequence ID" value="KUN33040.1"/>
    <property type="molecule type" value="Genomic_DNA"/>
</dbReference>
<comment type="caution">
    <text evidence="3">The sequence shown here is derived from an EMBL/GenBank/DDBJ whole genome shotgun (WGS) entry which is preliminary data.</text>
</comment>
<dbReference type="GeneID" id="91429936"/>
<reference evidence="3 4" key="1">
    <citation type="submission" date="2015-10" db="EMBL/GenBank/DDBJ databases">
        <title>Draft genome sequence of Streptomyces longwoodensis DSM 41677, type strain for the species Streptomyces longwoodensis.</title>
        <authorList>
            <person name="Ruckert C."/>
            <person name="Winkler A."/>
            <person name="Kalinowski J."/>
            <person name="Kampfer P."/>
            <person name="Glaeser S."/>
        </authorList>
    </citation>
    <scope>NUCLEOTIDE SEQUENCE [LARGE SCALE GENOMIC DNA]</scope>
    <source>
        <strain evidence="3 4">DSM 41677</strain>
    </source>
</reference>
<name>A0A101QN99_9ACTN</name>
<dbReference type="RefSeq" id="WP_067242206.1">
    <property type="nucleotide sequence ID" value="NZ_JBIVKK010000009.1"/>
</dbReference>
<keyword evidence="4" id="KW-1185">Reference proteome</keyword>
<evidence type="ECO:0000256" key="1">
    <source>
        <dbReference type="SAM" id="MobiDB-lite"/>
    </source>
</evidence>
<feature type="domain" description="Luciferase" evidence="2">
    <location>
        <begin position="35"/>
        <end position="97"/>
    </location>
</feature>
<organism evidence="3 4">
    <name type="scientific">Streptomyces longwoodensis</name>
    <dbReference type="NCBI Taxonomy" id="68231"/>
    <lineage>
        <taxon>Bacteria</taxon>
        <taxon>Bacillati</taxon>
        <taxon>Actinomycetota</taxon>
        <taxon>Actinomycetes</taxon>
        <taxon>Kitasatosporales</taxon>
        <taxon>Streptomycetaceae</taxon>
        <taxon>Streptomyces</taxon>
    </lineage>
</organism>